<gene>
    <name evidence="2" type="ORF">H0193_08260</name>
</gene>
<keyword evidence="3" id="KW-1185">Reference proteome</keyword>
<organism evidence="2 3">
    <name type="scientific">Corynebacterium haemomassiliense</name>
    <dbReference type="NCBI Taxonomy" id="2754726"/>
    <lineage>
        <taxon>Bacteria</taxon>
        <taxon>Bacillati</taxon>
        <taxon>Actinomycetota</taxon>
        <taxon>Actinomycetes</taxon>
        <taxon>Mycobacteriales</taxon>
        <taxon>Corynebacteriaceae</taxon>
        <taxon>Corynebacterium</taxon>
    </lineage>
</organism>
<feature type="compositionally biased region" description="Basic and acidic residues" evidence="1">
    <location>
        <begin position="9"/>
        <end position="21"/>
    </location>
</feature>
<name>A0A7W2EBS7_9CORY</name>
<reference evidence="2 3" key="1">
    <citation type="submission" date="2020-07" db="EMBL/GenBank/DDBJ databases">
        <title>Draft genome and description of Corynebacterium haemomassiliense strain Marseile-Q3615 sp. nov.</title>
        <authorList>
            <person name="Boxberger M."/>
            <person name="La Scola B."/>
        </authorList>
    </citation>
    <scope>NUCLEOTIDE SEQUENCE [LARGE SCALE GENOMIC DNA]</scope>
    <source>
        <strain evidence="2 3">Marseille-Q3615</strain>
    </source>
</reference>
<accession>A0A7W2EBS7</accession>
<dbReference type="Proteomes" id="UP000523682">
    <property type="component" value="Unassembled WGS sequence"/>
</dbReference>
<evidence type="ECO:0000256" key="1">
    <source>
        <dbReference type="SAM" id="MobiDB-lite"/>
    </source>
</evidence>
<dbReference type="EMBL" id="JACDTZ010000001">
    <property type="protein sequence ID" value="MBA5244799.1"/>
    <property type="molecule type" value="Genomic_DNA"/>
</dbReference>
<evidence type="ECO:0000313" key="2">
    <source>
        <dbReference type="EMBL" id="MBA5244799.1"/>
    </source>
</evidence>
<protein>
    <submittedName>
        <fullName evidence="2">Uncharacterized protein</fullName>
    </submittedName>
</protein>
<evidence type="ECO:0000313" key="3">
    <source>
        <dbReference type="Proteomes" id="UP000523682"/>
    </source>
</evidence>
<dbReference type="AlphaFoldDB" id="A0A7W2EBS7"/>
<dbReference type="RefSeq" id="WP_181889361.1">
    <property type="nucleotide sequence ID" value="NZ_CP170998.1"/>
</dbReference>
<sequence>MIGPAAVPSHHEKLQRFRGTHTVERNPKLRLTQLEVVEVVDASSRADSALRRVGPAEIRQLRSAIS</sequence>
<proteinExistence type="predicted"/>
<feature type="region of interest" description="Disordered" evidence="1">
    <location>
        <begin position="1"/>
        <end position="21"/>
    </location>
</feature>
<comment type="caution">
    <text evidence="2">The sequence shown here is derived from an EMBL/GenBank/DDBJ whole genome shotgun (WGS) entry which is preliminary data.</text>
</comment>